<evidence type="ECO:0000256" key="5">
    <source>
        <dbReference type="SAM" id="Phobius"/>
    </source>
</evidence>
<dbReference type="Proteomes" id="UP000887577">
    <property type="component" value="Unplaced"/>
</dbReference>
<dbReference type="Pfam" id="PF02932">
    <property type="entry name" value="Neur_chan_memb"/>
    <property type="match status" value="1"/>
</dbReference>
<feature type="domain" description="Neurotransmitter-gated ion-channel transmembrane" evidence="7">
    <location>
        <begin position="129"/>
        <end position="213"/>
    </location>
</feature>
<dbReference type="SUPFAM" id="SSF90112">
    <property type="entry name" value="Neurotransmitter-gated ion-channel transmembrane pore"/>
    <property type="match status" value="1"/>
</dbReference>
<evidence type="ECO:0000256" key="2">
    <source>
        <dbReference type="ARBA" id="ARBA00022692"/>
    </source>
</evidence>
<feature type="transmembrane region" description="Helical" evidence="5">
    <location>
        <begin position="182"/>
        <end position="202"/>
    </location>
</feature>
<dbReference type="Pfam" id="PF02931">
    <property type="entry name" value="Neur_chan_LBD"/>
    <property type="match status" value="1"/>
</dbReference>
<dbReference type="GO" id="GO:0016020">
    <property type="term" value="C:membrane"/>
    <property type="evidence" value="ECO:0007669"/>
    <property type="project" value="UniProtKB-SubCell"/>
</dbReference>
<evidence type="ECO:0000256" key="4">
    <source>
        <dbReference type="ARBA" id="ARBA00023136"/>
    </source>
</evidence>
<keyword evidence="8" id="KW-1185">Reference proteome</keyword>
<comment type="subcellular location">
    <subcellularLocation>
        <location evidence="1">Membrane</location>
        <topology evidence="1">Multi-pass membrane protein</topology>
    </subcellularLocation>
</comment>
<dbReference type="InterPro" id="IPR038050">
    <property type="entry name" value="Neuro_actylchol_rec"/>
</dbReference>
<keyword evidence="2 5" id="KW-0812">Transmembrane</keyword>
<dbReference type="InterPro" id="IPR036734">
    <property type="entry name" value="Neur_chan_lig-bd_sf"/>
</dbReference>
<organism evidence="8 9">
    <name type="scientific">Panagrolaimus superbus</name>
    <dbReference type="NCBI Taxonomy" id="310955"/>
    <lineage>
        <taxon>Eukaryota</taxon>
        <taxon>Metazoa</taxon>
        <taxon>Ecdysozoa</taxon>
        <taxon>Nematoda</taxon>
        <taxon>Chromadorea</taxon>
        <taxon>Rhabditida</taxon>
        <taxon>Tylenchina</taxon>
        <taxon>Panagrolaimomorpha</taxon>
        <taxon>Panagrolaimoidea</taxon>
        <taxon>Panagrolaimidae</taxon>
        <taxon>Panagrolaimus</taxon>
    </lineage>
</organism>
<dbReference type="SUPFAM" id="SSF63712">
    <property type="entry name" value="Nicotinic receptor ligand binding domain-like"/>
    <property type="match status" value="1"/>
</dbReference>
<protein>
    <submittedName>
        <fullName evidence="9">Neurotransmitter-gated ion-channel ligand-binding domain-containing protein</fullName>
    </submittedName>
</protein>
<accession>A0A914Y0R0</accession>
<dbReference type="Gene3D" id="1.20.58.390">
    <property type="entry name" value="Neurotransmitter-gated ion-channel transmembrane domain"/>
    <property type="match status" value="1"/>
</dbReference>
<reference evidence="9" key="1">
    <citation type="submission" date="2022-11" db="UniProtKB">
        <authorList>
            <consortium name="WormBaseParasite"/>
        </authorList>
    </citation>
    <scope>IDENTIFICATION</scope>
</reference>
<evidence type="ECO:0000256" key="3">
    <source>
        <dbReference type="ARBA" id="ARBA00022989"/>
    </source>
</evidence>
<evidence type="ECO:0000313" key="9">
    <source>
        <dbReference type="WBParaSite" id="PSU_v2.g12800.t1"/>
    </source>
</evidence>
<evidence type="ECO:0000259" key="6">
    <source>
        <dbReference type="Pfam" id="PF02931"/>
    </source>
</evidence>
<proteinExistence type="predicted"/>
<feature type="transmembrane region" description="Helical" evidence="5">
    <location>
        <begin position="255"/>
        <end position="276"/>
    </location>
</feature>
<dbReference type="GO" id="GO:0004888">
    <property type="term" value="F:transmembrane signaling receptor activity"/>
    <property type="evidence" value="ECO:0007669"/>
    <property type="project" value="InterPro"/>
</dbReference>
<dbReference type="GO" id="GO:0005230">
    <property type="term" value="F:extracellular ligand-gated monoatomic ion channel activity"/>
    <property type="evidence" value="ECO:0007669"/>
    <property type="project" value="InterPro"/>
</dbReference>
<dbReference type="InterPro" id="IPR006029">
    <property type="entry name" value="Neurotrans-gated_channel_TM"/>
</dbReference>
<feature type="domain" description="Neurotransmitter-gated ion-channel ligand-binding" evidence="6">
    <location>
        <begin position="8"/>
        <end position="70"/>
    </location>
</feature>
<feature type="transmembrane region" description="Helical" evidence="5">
    <location>
        <begin position="147"/>
        <end position="166"/>
    </location>
</feature>
<evidence type="ECO:0000256" key="1">
    <source>
        <dbReference type="ARBA" id="ARBA00004141"/>
    </source>
</evidence>
<dbReference type="Gene3D" id="2.70.170.10">
    <property type="entry name" value="Neurotransmitter-gated ion-channel ligand-binding domain"/>
    <property type="match status" value="1"/>
</dbReference>
<keyword evidence="3 5" id="KW-1133">Transmembrane helix</keyword>
<evidence type="ECO:0000259" key="7">
    <source>
        <dbReference type="Pfam" id="PF02932"/>
    </source>
</evidence>
<sequence length="285" mass="33087">MLNLFTVNYIWNPVLNVDNAIAFTSVSKDSIRVYSNGLVEYVNRIKLTVPSEHNLKKFPFETRNCTIHFTNDDSRAIWSKIINIKFPKEDSISQWIPIKSETISNYHNLRLRMRRSITTWLYTYFLTTFLLVFVSWLPAWMNTRAQIPRISVGAICFFSILVLVLSKSSSIPSTPYLKAIDLWNLAICGFSFLSFLHSAIVISHSSTTSKSSRRNRSFDDDGCDTAEKHHWISETPYYAQLSQPNYLTTPKICDYIFRFVAPICFGTFVAFFVYVYSAEFWKLYA</sequence>
<name>A0A914Y0R0_9BILA</name>
<feature type="transmembrane region" description="Helical" evidence="5">
    <location>
        <begin position="120"/>
        <end position="141"/>
    </location>
</feature>
<dbReference type="InterPro" id="IPR006201">
    <property type="entry name" value="Neur_channel"/>
</dbReference>
<keyword evidence="4 5" id="KW-0472">Membrane</keyword>
<dbReference type="InterPro" id="IPR006202">
    <property type="entry name" value="Neur_chan_lig-bd"/>
</dbReference>
<dbReference type="InterPro" id="IPR036719">
    <property type="entry name" value="Neuro-gated_channel_TM_sf"/>
</dbReference>
<dbReference type="AlphaFoldDB" id="A0A914Y0R0"/>
<dbReference type="PANTHER" id="PTHR18945">
    <property type="entry name" value="NEUROTRANSMITTER GATED ION CHANNEL"/>
    <property type="match status" value="1"/>
</dbReference>
<dbReference type="WBParaSite" id="PSU_v2.g12800.t1">
    <property type="protein sequence ID" value="PSU_v2.g12800.t1"/>
    <property type="gene ID" value="PSU_v2.g12800"/>
</dbReference>
<evidence type="ECO:0000313" key="8">
    <source>
        <dbReference type="Proteomes" id="UP000887577"/>
    </source>
</evidence>